<dbReference type="RefSeq" id="WP_176758504.1">
    <property type="nucleotide sequence ID" value="NZ_FNCE01000002.1"/>
</dbReference>
<evidence type="ECO:0000256" key="2">
    <source>
        <dbReference type="PROSITE-ProRule" id="PRU00703"/>
    </source>
</evidence>
<dbReference type="InterPro" id="IPR000644">
    <property type="entry name" value="CBS_dom"/>
</dbReference>
<keyword evidence="5" id="KW-1185">Reference proteome</keyword>
<accession>A0A1G7NLX4</accession>
<feature type="domain" description="CBS" evidence="3">
    <location>
        <begin position="1"/>
        <end position="67"/>
    </location>
</feature>
<dbReference type="PROSITE" id="PS51371">
    <property type="entry name" value="CBS"/>
    <property type="match status" value="2"/>
</dbReference>
<dbReference type="PANTHER" id="PTHR43080">
    <property type="entry name" value="CBS DOMAIN-CONTAINING PROTEIN CBSX3, MITOCHONDRIAL"/>
    <property type="match status" value="1"/>
</dbReference>
<dbReference type="Gene3D" id="3.10.580.10">
    <property type="entry name" value="CBS-domain"/>
    <property type="match status" value="1"/>
</dbReference>
<dbReference type="SMART" id="SM00116">
    <property type="entry name" value="CBS"/>
    <property type="match status" value="2"/>
</dbReference>
<keyword evidence="1 2" id="KW-0129">CBS domain</keyword>
<gene>
    <name evidence="4" type="ORF">SAMN05216241_102198</name>
</gene>
<proteinExistence type="predicted"/>
<dbReference type="AlphaFoldDB" id="A0A1G7NLX4"/>
<protein>
    <submittedName>
        <fullName evidence="4">CBS domain-containing protein</fullName>
    </submittedName>
</protein>
<dbReference type="InterPro" id="IPR046342">
    <property type="entry name" value="CBS_dom_sf"/>
</dbReference>
<evidence type="ECO:0000313" key="5">
    <source>
        <dbReference type="Proteomes" id="UP000199415"/>
    </source>
</evidence>
<dbReference type="STRING" id="1082479.SAMN05216241_102198"/>
<organism evidence="4 5">
    <name type="scientific">Limimonas halophila</name>
    <dbReference type="NCBI Taxonomy" id="1082479"/>
    <lineage>
        <taxon>Bacteria</taxon>
        <taxon>Pseudomonadati</taxon>
        <taxon>Pseudomonadota</taxon>
        <taxon>Alphaproteobacteria</taxon>
        <taxon>Rhodospirillales</taxon>
        <taxon>Rhodovibrionaceae</taxon>
        <taxon>Limimonas</taxon>
    </lineage>
</organism>
<evidence type="ECO:0000313" key="4">
    <source>
        <dbReference type="EMBL" id="SDF74280.1"/>
    </source>
</evidence>
<dbReference type="InterPro" id="IPR051257">
    <property type="entry name" value="Diverse_CBS-Domain"/>
</dbReference>
<dbReference type="Proteomes" id="UP000199415">
    <property type="component" value="Unassembled WGS sequence"/>
</dbReference>
<sequence length="144" mass="15685">MSERVLRDILGGNRPVSVDGGSNVVEATRIMMRTDAGAVLVMNGSKLEGIFTERDLVKRVVGAGLDPKSTSVADVMTAQIETADPDMKAVDALKTMQDKGFRHLPVKENNKVVGIVSLRDFIGKELTEIQDQQAVERSWADSSR</sequence>
<name>A0A1G7NLX4_9PROT</name>
<dbReference type="Pfam" id="PF00571">
    <property type="entry name" value="CBS"/>
    <property type="match status" value="2"/>
</dbReference>
<dbReference type="EMBL" id="FNCE01000002">
    <property type="protein sequence ID" value="SDF74280.1"/>
    <property type="molecule type" value="Genomic_DNA"/>
</dbReference>
<reference evidence="4 5" key="1">
    <citation type="submission" date="2016-10" db="EMBL/GenBank/DDBJ databases">
        <authorList>
            <person name="de Groot N.N."/>
        </authorList>
    </citation>
    <scope>NUCLEOTIDE SEQUENCE [LARGE SCALE GENOMIC DNA]</scope>
    <source>
        <strain evidence="4 5">DSM 25584</strain>
    </source>
</reference>
<dbReference type="PANTHER" id="PTHR43080:SF2">
    <property type="entry name" value="CBS DOMAIN-CONTAINING PROTEIN"/>
    <property type="match status" value="1"/>
</dbReference>
<feature type="domain" description="CBS" evidence="3">
    <location>
        <begin position="76"/>
        <end position="132"/>
    </location>
</feature>
<evidence type="ECO:0000256" key="1">
    <source>
        <dbReference type="ARBA" id="ARBA00023122"/>
    </source>
</evidence>
<evidence type="ECO:0000259" key="3">
    <source>
        <dbReference type="PROSITE" id="PS51371"/>
    </source>
</evidence>
<dbReference type="SUPFAM" id="SSF54631">
    <property type="entry name" value="CBS-domain pair"/>
    <property type="match status" value="1"/>
</dbReference>